<keyword evidence="2 3" id="KW-0175">Coiled coil</keyword>
<comment type="similarity">
    <text evidence="1">Belongs to the FAM76 family.</text>
</comment>
<dbReference type="Pfam" id="PF16046">
    <property type="entry name" value="FAM76"/>
    <property type="match status" value="1"/>
</dbReference>
<dbReference type="EMBL" id="JBAMIC010004070">
    <property type="protein sequence ID" value="KAK7087704.1"/>
    <property type="molecule type" value="Genomic_DNA"/>
</dbReference>
<evidence type="ECO:0000256" key="4">
    <source>
        <dbReference type="SAM" id="MobiDB-lite"/>
    </source>
</evidence>
<reference evidence="5 6" key="1">
    <citation type="submission" date="2024-02" db="EMBL/GenBank/DDBJ databases">
        <title>Chromosome-scale genome assembly of the rough periwinkle Littorina saxatilis.</title>
        <authorList>
            <person name="De Jode A."/>
            <person name="Faria R."/>
            <person name="Formenti G."/>
            <person name="Sims Y."/>
            <person name="Smith T.P."/>
            <person name="Tracey A."/>
            <person name="Wood J.M.D."/>
            <person name="Zagrodzka Z.B."/>
            <person name="Johannesson K."/>
            <person name="Butlin R.K."/>
            <person name="Leder E.H."/>
        </authorList>
    </citation>
    <scope>NUCLEOTIDE SEQUENCE [LARGE SCALE GENOMIC DNA]</scope>
    <source>
        <strain evidence="5">Snail1</strain>
        <tissue evidence="5">Muscle</tissue>
    </source>
</reference>
<dbReference type="AlphaFoldDB" id="A0AAN9AJ05"/>
<feature type="compositionally biased region" description="Basic and acidic residues" evidence="4">
    <location>
        <begin position="39"/>
        <end position="49"/>
    </location>
</feature>
<feature type="coiled-coil region" evidence="3">
    <location>
        <begin position="106"/>
        <end position="319"/>
    </location>
</feature>
<sequence length="339" mass="38601">MTSPGMRGGKRTRPLGSLRHMIAPDDTKVQIPKLSISPKNEEEEKKEIRLAGVQGNAMAVPPPKETSRIEEKRRPTPGTQREPIPPKSASNSSTSAVSHEACEKDLKEVLGREKDLKERIAQLQRQVEQLTTKVGEKDQVILAMTTDMETMEENYKQKLEKEKSSHRATRDELDAAQLQIQEGLRQLEALEKESREKMDLIRLDFTRQLNELREAKDKEIADRDQKLNRLKMQMADALKGNSWERQQQLEELTKDLARIQEECDMLRSKLKALSKGKPQGQCGNCAESASRAEKLAVTVKEREMAIKELKTLCAKFEKQLSQQDVLLKQWADSKGHKIA</sequence>
<keyword evidence="6" id="KW-1185">Reference proteome</keyword>
<accession>A0AAN9AJ05</accession>
<feature type="compositionally biased region" description="Basic and acidic residues" evidence="4">
    <location>
        <begin position="65"/>
        <end position="74"/>
    </location>
</feature>
<evidence type="ECO:0000256" key="1">
    <source>
        <dbReference type="ARBA" id="ARBA00009097"/>
    </source>
</evidence>
<evidence type="ECO:0000313" key="5">
    <source>
        <dbReference type="EMBL" id="KAK7087704.1"/>
    </source>
</evidence>
<organism evidence="5 6">
    <name type="scientific">Littorina saxatilis</name>
    <dbReference type="NCBI Taxonomy" id="31220"/>
    <lineage>
        <taxon>Eukaryota</taxon>
        <taxon>Metazoa</taxon>
        <taxon>Spiralia</taxon>
        <taxon>Lophotrochozoa</taxon>
        <taxon>Mollusca</taxon>
        <taxon>Gastropoda</taxon>
        <taxon>Caenogastropoda</taxon>
        <taxon>Littorinimorpha</taxon>
        <taxon>Littorinoidea</taxon>
        <taxon>Littorinidae</taxon>
        <taxon>Littorina</taxon>
    </lineage>
</organism>
<feature type="region of interest" description="Disordered" evidence="4">
    <location>
        <begin position="1"/>
        <end position="102"/>
    </location>
</feature>
<comment type="caution">
    <text evidence="5">The sequence shown here is derived from an EMBL/GenBank/DDBJ whole genome shotgun (WGS) entry which is preliminary data.</text>
</comment>
<gene>
    <name evidence="5" type="ORF">V1264_021720</name>
</gene>
<evidence type="ECO:0000313" key="6">
    <source>
        <dbReference type="Proteomes" id="UP001374579"/>
    </source>
</evidence>
<evidence type="ECO:0000256" key="3">
    <source>
        <dbReference type="SAM" id="Coils"/>
    </source>
</evidence>
<feature type="compositionally biased region" description="Low complexity" evidence="4">
    <location>
        <begin position="88"/>
        <end position="99"/>
    </location>
</feature>
<protein>
    <submittedName>
        <fullName evidence="5">Uncharacterized protein</fullName>
    </submittedName>
</protein>
<proteinExistence type="inferred from homology"/>
<evidence type="ECO:0000256" key="2">
    <source>
        <dbReference type="ARBA" id="ARBA00023054"/>
    </source>
</evidence>
<dbReference type="Proteomes" id="UP001374579">
    <property type="component" value="Unassembled WGS sequence"/>
</dbReference>
<dbReference type="InterPro" id="IPR032017">
    <property type="entry name" value="FAM76"/>
</dbReference>
<name>A0AAN9AJ05_9CAEN</name>